<protein>
    <recommendedName>
        <fullName evidence="3">Integral membrane protein</fullName>
    </recommendedName>
</protein>
<accession>A0A1G8V810</accession>
<sequence length="224" mass="23466">MQDHSSAQLPELPGDRTASAFAYTAAAAGVAGVATLAAMYAIEVPKGGPYIFGTTNDAIGGAFNLLVIPVILQVHRRLPAGSGNDTLKWVVVAASVAGSASSFLLVFRVLEFVPSTIASVSAMTVQALWFFLAHRQLLKRRNFPRSFGRLGKFIGAALLLGLPLTGLGYVLPGPDALRWTVTGIGVALGATGWVLWPYWYFRAGRLLSHAQATTTAGSAAPQAG</sequence>
<evidence type="ECO:0008006" key="3">
    <source>
        <dbReference type="Google" id="ProtNLM"/>
    </source>
</evidence>
<dbReference type="EMBL" id="FNEI01000013">
    <property type="protein sequence ID" value="SDJ61465.1"/>
    <property type="molecule type" value="Genomic_DNA"/>
</dbReference>
<proteinExistence type="predicted"/>
<dbReference type="OrthoDB" id="5123208at2"/>
<evidence type="ECO:0000313" key="2">
    <source>
        <dbReference type="Proteomes" id="UP000182130"/>
    </source>
</evidence>
<name>A0A1G8V810_9MICC</name>
<gene>
    <name evidence="1" type="ORF">SAMN05216555_11360</name>
</gene>
<dbReference type="Proteomes" id="UP000182130">
    <property type="component" value="Unassembled WGS sequence"/>
</dbReference>
<keyword evidence="2" id="KW-1185">Reference proteome</keyword>
<organism evidence="1 2">
    <name type="scientific">Arthrobacter cupressi</name>
    <dbReference type="NCBI Taxonomy" id="1045773"/>
    <lineage>
        <taxon>Bacteria</taxon>
        <taxon>Bacillati</taxon>
        <taxon>Actinomycetota</taxon>
        <taxon>Actinomycetes</taxon>
        <taxon>Micrococcales</taxon>
        <taxon>Micrococcaceae</taxon>
        <taxon>Arthrobacter</taxon>
    </lineage>
</organism>
<dbReference type="AlphaFoldDB" id="A0A1G8V810"/>
<reference evidence="2" key="1">
    <citation type="submission" date="2016-10" db="EMBL/GenBank/DDBJ databases">
        <authorList>
            <person name="Varghese N."/>
            <person name="Submissions S."/>
        </authorList>
    </citation>
    <scope>NUCLEOTIDE SEQUENCE [LARGE SCALE GENOMIC DNA]</scope>
    <source>
        <strain evidence="2">CGMCC 1.10783</strain>
    </source>
</reference>
<dbReference type="RefSeq" id="WP_074590317.1">
    <property type="nucleotide sequence ID" value="NZ_FNEI01000013.1"/>
</dbReference>
<evidence type="ECO:0000313" key="1">
    <source>
        <dbReference type="EMBL" id="SDJ61465.1"/>
    </source>
</evidence>